<reference evidence="1" key="1">
    <citation type="submission" date="2021-01" db="EMBL/GenBank/DDBJ databases">
        <title>Whole genome shotgun sequence of Catellatospora methionotrophica NBRC 14553.</title>
        <authorList>
            <person name="Komaki H."/>
            <person name="Tamura T."/>
        </authorList>
    </citation>
    <scope>NUCLEOTIDE SEQUENCE</scope>
    <source>
        <strain evidence="1">NBRC 14553</strain>
    </source>
</reference>
<organism evidence="1 2">
    <name type="scientific">Catellatospora methionotrophica</name>
    <dbReference type="NCBI Taxonomy" id="121620"/>
    <lineage>
        <taxon>Bacteria</taxon>
        <taxon>Bacillati</taxon>
        <taxon>Actinomycetota</taxon>
        <taxon>Actinomycetes</taxon>
        <taxon>Micromonosporales</taxon>
        <taxon>Micromonosporaceae</taxon>
        <taxon>Catellatospora</taxon>
    </lineage>
</organism>
<accession>A0A8J3LIE5</accession>
<name>A0A8J3LIE5_9ACTN</name>
<proteinExistence type="predicted"/>
<keyword evidence="2" id="KW-1185">Reference proteome</keyword>
<evidence type="ECO:0000313" key="1">
    <source>
        <dbReference type="EMBL" id="GIG13200.1"/>
    </source>
</evidence>
<gene>
    <name evidence="1" type="ORF">Cme02nite_15320</name>
</gene>
<dbReference type="EMBL" id="BONJ01000006">
    <property type="protein sequence ID" value="GIG13200.1"/>
    <property type="molecule type" value="Genomic_DNA"/>
</dbReference>
<sequence length="198" mass="22658">MSPIPPLDERGHLPIGRYTVTLDDVRRRFVDDDVFANSSTREALWQGLTSYLALWRRVEDKAAAVLDGRTILMSVWLGGSFISAKDSPSNVDLTIIANGDTLDECDKCGIKSQLSELAKRESMTRRLGVTPTILKYRWFRSPWDMMRSANYTLDQRAYAAFRGSMDDWWLRARRDGEAKSEPTMETGSWRRGYLEVIP</sequence>
<dbReference type="AlphaFoldDB" id="A0A8J3LIE5"/>
<comment type="caution">
    <text evidence="1">The sequence shown here is derived from an EMBL/GenBank/DDBJ whole genome shotgun (WGS) entry which is preliminary data.</text>
</comment>
<dbReference type="Pfam" id="PF22014">
    <property type="entry name" value="DUF6932"/>
    <property type="match status" value="1"/>
</dbReference>
<dbReference type="Proteomes" id="UP000660339">
    <property type="component" value="Unassembled WGS sequence"/>
</dbReference>
<protein>
    <submittedName>
        <fullName evidence="1">Uncharacterized protein</fullName>
    </submittedName>
</protein>
<dbReference type="RefSeq" id="WP_166384921.1">
    <property type="nucleotide sequence ID" value="NZ_BAAATT010000014.1"/>
</dbReference>
<evidence type="ECO:0000313" key="2">
    <source>
        <dbReference type="Proteomes" id="UP000660339"/>
    </source>
</evidence>
<dbReference type="InterPro" id="IPR053860">
    <property type="entry name" value="DUF6932"/>
</dbReference>